<gene>
    <name evidence="2" type="ORF">EDC29_10187</name>
</gene>
<feature type="region of interest" description="Disordered" evidence="1">
    <location>
        <begin position="249"/>
        <end position="289"/>
    </location>
</feature>
<sequence>MVRFFDEDFYLRNNPDVAASVQAGTFTAEEHFEQYGRFEGRNPNAFVDLDFYLQQNPDVAEAVANGSTTAYDHFVTYGAQEQRQPSPLFDPAFYLEQNPDVDSAVTAGTLTPFAHFFDHGQGNGELRAPAPGIDLQAYARANPDVLAQAEAGQIGIAEHLFTYGFAEGRDLGNGLNLADFANDPEFQAAVASGNAAAALARVNEVAPFLPAFTPPEGWTPAADTPIPVDFIPTEGVRLQVPQGVEVPDDIELPDTFEQPSSPETPDESGSGGGTPSTPTFSVTESGTSPNITLTFAGSATGDITVTENAGALTFTRDGHEASTKPDLTDLDDAGIPGPLTMSATTFAVTGLVAKLADGATKVDASSATAAQLTALSDNAAKLAADGLSNLTLTDTQSATEIGNLLDKATDAQVDATNMGGTDLAAVSTNIAKVATDGITGTLALSTTGLDETDIGNLLGTQTAAAATVNVDAASMTDPELGALNTGIAKVDAIANLTLTGTQSAVAIGNLLGKATDAQVDATGMDGTDLKAVADNIAKVATDGITGTLALSTTGLNEADIDNLLGTQTADAATVNVDAANMTGAELGAVNTGIAKVDAIANLTLTDTQSAAEIGNLLGKATGAQVTATNMDGTDLAAVSTNIAKVATDGITGTLALSTTGLDATAIGNLLGAKTATTATVNVDTASDTGMDAAELTAVAQGLAKIDALTIDTTHPVQGQAADISGRSFSLTGTDTTTDYLQLATTSGDDTITLTNATTTSASVIVHASTGTDTIAFGTGTFSVLFDHTADGTGGNSITGFDVGDGGDVLAFKDNTDLDLSGTASETFAKGNIGIPNQVSGNVIVATNAITGASDIETMLANQSGVTGGAVVVAYNTSTTRTEVYFDSDGANDGSGAEVTLLGVVDITQADVANLTAYNFHVI</sequence>
<evidence type="ECO:0000256" key="1">
    <source>
        <dbReference type="SAM" id="MobiDB-lite"/>
    </source>
</evidence>
<dbReference type="Proteomes" id="UP000295247">
    <property type="component" value="Unassembled WGS sequence"/>
</dbReference>
<evidence type="ECO:0008006" key="4">
    <source>
        <dbReference type="Google" id="ProtNLM"/>
    </source>
</evidence>
<reference evidence="2 3" key="1">
    <citation type="submission" date="2019-03" db="EMBL/GenBank/DDBJ databases">
        <title>Genomic Encyclopedia of Type Strains, Phase IV (KMG-IV): sequencing the most valuable type-strain genomes for metagenomic binning, comparative biology and taxonomic classification.</title>
        <authorList>
            <person name="Goeker M."/>
        </authorList>
    </citation>
    <scope>NUCLEOTIDE SEQUENCE [LARGE SCALE GENOMIC DNA]</scope>
    <source>
        <strain evidence="2 3">DSM 203</strain>
    </source>
</reference>
<dbReference type="RefSeq" id="WP_132228127.1">
    <property type="nucleotide sequence ID" value="NZ_NRRH01000002.1"/>
</dbReference>
<organism evidence="2 3">
    <name type="scientific">Marichromatium gracile</name>
    <name type="common">Chromatium gracile</name>
    <dbReference type="NCBI Taxonomy" id="1048"/>
    <lineage>
        <taxon>Bacteria</taxon>
        <taxon>Pseudomonadati</taxon>
        <taxon>Pseudomonadota</taxon>
        <taxon>Gammaproteobacteria</taxon>
        <taxon>Chromatiales</taxon>
        <taxon>Chromatiaceae</taxon>
        <taxon>Marichromatium</taxon>
    </lineage>
</organism>
<proteinExistence type="predicted"/>
<dbReference type="AlphaFoldDB" id="A0A4R4AKB1"/>
<accession>A0A4R4AKB1</accession>
<feature type="compositionally biased region" description="Polar residues" evidence="1">
    <location>
        <begin position="280"/>
        <end position="289"/>
    </location>
</feature>
<name>A0A4R4AKB1_MARGR</name>
<evidence type="ECO:0000313" key="3">
    <source>
        <dbReference type="Proteomes" id="UP000295247"/>
    </source>
</evidence>
<protein>
    <recommendedName>
        <fullName evidence="4">Calcium-binding protein</fullName>
    </recommendedName>
</protein>
<comment type="caution">
    <text evidence="2">The sequence shown here is derived from an EMBL/GenBank/DDBJ whole genome shotgun (WGS) entry which is preliminary data.</text>
</comment>
<evidence type="ECO:0000313" key="2">
    <source>
        <dbReference type="EMBL" id="TCW39675.1"/>
    </source>
</evidence>
<dbReference type="EMBL" id="SMDC01000001">
    <property type="protein sequence ID" value="TCW39675.1"/>
    <property type="molecule type" value="Genomic_DNA"/>
</dbReference>